<comment type="caution">
    <text evidence="3">The sequence shown here is derived from an EMBL/GenBank/DDBJ whole genome shotgun (WGS) entry which is preliminary data.</text>
</comment>
<keyword evidence="2" id="KW-1133">Transmembrane helix</keyword>
<evidence type="ECO:0000256" key="2">
    <source>
        <dbReference type="SAM" id="Phobius"/>
    </source>
</evidence>
<gene>
    <name evidence="3" type="ORF">Q9R08_04225</name>
</gene>
<proteinExistence type="predicted"/>
<feature type="compositionally biased region" description="Low complexity" evidence="1">
    <location>
        <begin position="79"/>
        <end position="92"/>
    </location>
</feature>
<evidence type="ECO:0000313" key="4">
    <source>
        <dbReference type="Proteomes" id="UP001235133"/>
    </source>
</evidence>
<dbReference type="RefSeq" id="WP_308866581.1">
    <property type="nucleotide sequence ID" value="NZ_JAVFWO010000001.1"/>
</dbReference>
<feature type="compositionally biased region" description="Low complexity" evidence="1">
    <location>
        <begin position="44"/>
        <end position="72"/>
    </location>
</feature>
<dbReference type="Proteomes" id="UP001235133">
    <property type="component" value="Unassembled WGS sequence"/>
</dbReference>
<evidence type="ECO:0000256" key="1">
    <source>
        <dbReference type="SAM" id="MobiDB-lite"/>
    </source>
</evidence>
<feature type="transmembrane region" description="Helical" evidence="2">
    <location>
        <begin position="133"/>
        <end position="153"/>
    </location>
</feature>
<protein>
    <recommendedName>
        <fullName evidence="5">Spermidine/putrescine ABC transporter permease</fullName>
    </recommendedName>
</protein>
<dbReference type="EMBL" id="JAVFWO010000001">
    <property type="protein sequence ID" value="MDQ7877177.1"/>
    <property type="molecule type" value="Genomic_DNA"/>
</dbReference>
<feature type="region of interest" description="Disordered" evidence="1">
    <location>
        <begin position="35"/>
        <end position="125"/>
    </location>
</feature>
<keyword evidence="2" id="KW-0812">Transmembrane</keyword>
<keyword evidence="4" id="KW-1185">Reference proteome</keyword>
<evidence type="ECO:0000313" key="3">
    <source>
        <dbReference type="EMBL" id="MDQ7877177.1"/>
    </source>
</evidence>
<sequence>MDTATRDELRALRARAYGPTADIDQDPAALRRLHELEARQRPGAASDAAAAVHVATAVPAEPETAARPESTAQVEPALPQATTRQPTRPPTRYVGEGGAESPADEHLAAEPDSPTTSPDPTPPKHRLRLRTRLLWALSVVVAAAVAAVVTYAVTSMAPVSVSSGAEQIATLEPDSLVHVPTGWFGAGPSSAAYQYYGLTLFEAAGGFSSAGNGTQCFTIVATEQLPADDADPNSWSVNGPIYSGCRVGPFPATVQFAIDSNSPEELRARFPDGSTLQFVRDGDRIGVFHSGE</sequence>
<evidence type="ECO:0008006" key="5">
    <source>
        <dbReference type="Google" id="ProtNLM"/>
    </source>
</evidence>
<keyword evidence="2" id="KW-0472">Membrane</keyword>
<name>A0ABU0YXX3_9MICO</name>
<organism evidence="3 4">
    <name type="scientific">Microbacterium psychrotolerans</name>
    <dbReference type="NCBI Taxonomy" id="3068321"/>
    <lineage>
        <taxon>Bacteria</taxon>
        <taxon>Bacillati</taxon>
        <taxon>Actinomycetota</taxon>
        <taxon>Actinomycetes</taxon>
        <taxon>Micrococcales</taxon>
        <taxon>Microbacteriaceae</taxon>
        <taxon>Microbacterium</taxon>
    </lineage>
</organism>
<accession>A0ABU0YXX3</accession>
<reference evidence="3 4" key="1">
    <citation type="submission" date="2023-08" db="EMBL/GenBank/DDBJ databases">
        <title>Microbacterium psychrotolerans sp. nov., a psychrotolerant bacterium isolated from soil in Heilongjiang Province, China.</title>
        <authorList>
            <person name="An P."/>
            <person name="Zhao D."/>
            <person name="Xiang H."/>
        </authorList>
    </citation>
    <scope>NUCLEOTIDE SEQUENCE [LARGE SCALE GENOMIC DNA]</scope>
    <source>
        <strain evidence="3 4">QXD-8</strain>
    </source>
</reference>